<keyword evidence="5" id="KW-1133">Transmembrane helix</keyword>
<evidence type="ECO:0000259" key="6">
    <source>
        <dbReference type="Pfam" id="PF07730"/>
    </source>
</evidence>
<dbReference type="InterPro" id="IPR036890">
    <property type="entry name" value="HATPase_C_sf"/>
</dbReference>
<evidence type="ECO:0000256" key="1">
    <source>
        <dbReference type="ARBA" id="ARBA00022679"/>
    </source>
</evidence>
<keyword evidence="8" id="KW-1185">Reference proteome</keyword>
<dbReference type="PANTHER" id="PTHR24421">
    <property type="entry name" value="NITRATE/NITRITE SENSOR PROTEIN NARX-RELATED"/>
    <property type="match status" value="1"/>
</dbReference>
<dbReference type="Gene3D" id="1.20.5.1930">
    <property type="match status" value="1"/>
</dbReference>
<dbReference type="Pfam" id="PF07730">
    <property type="entry name" value="HisKA_3"/>
    <property type="match status" value="1"/>
</dbReference>
<keyword evidence="3" id="KW-0902">Two-component regulatory system</keyword>
<feature type="transmembrane region" description="Helical" evidence="5">
    <location>
        <begin position="64"/>
        <end position="86"/>
    </location>
</feature>
<evidence type="ECO:0000256" key="5">
    <source>
        <dbReference type="SAM" id="Phobius"/>
    </source>
</evidence>
<evidence type="ECO:0000313" key="8">
    <source>
        <dbReference type="Proteomes" id="UP000670475"/>
    </source>
</evidence>
<dbReference type="CDD" id="cd16917">
    <property type="entry name" value="HATPase_UhpB-NarQ-NarX-like"/>
    <property type="match status" value="1"/>
</dbReference>
<keyword evidence="1" id="KW-0808">Transferase</keyword>
<dbReference type="Gene3D" id="3.30.565.10">
    <property type="entry name" value="Histidine kinase-like ATPase, C-terminal domain"/>
    <property type="match status" value="1"/>
</dbReference>
<keyword evidence="2 7" id="KW-0418">Kinase</keyword>
<dbReference type="Proteomes" id="UP000670475">
    <property type="component" value="Unassembled WGS sequence"/>
</dbReference>
<organism evidence="7 8">
    <name type="scientific">Streptomyces montanisoli</name>
    <dbReference type="NCBI Taxonomy" id="2798581"/>
    <lineage>
        <taxon>Bacteria</taxon>
        <taxon>Bacillati</taxon>
        <taxon>Actinomycetota</taxon>
        <taxon>Actinomycetes</taxon>
        <taxon>Kitasatosporales</taxon>
        <taxon>Streptomycetaceae</taxon>
        <taxon>Streptomyces</taxon>
    </lineage>
</organism>
<gene>
    <name evidence="7" type="ORF">JFN87_30915</name>
</gene>
<evidence type="ECO:0000313" key="7">
    <source>
        <dbReference type="EMBL" id="MBP0461835.1"/>
    </source>
</evidence>
<protein>
    <submittedName>
        <fullName evidence="7">Histidine kinase</fullName>
    </submittedName>
</protein>
<name>A0A940MF55_9ACTN</name>
<dbReference type="InterPro" id="IPR011712">
    <property type="entry name" value="Sig_transdc_His_kin_sub3_dim/P"/>
</dbReference>
<feature type="region of interest" description="Disordered" evidence="4">
    <location>
        <begin position="1"/>
        <end position="29"/>
    </location>
</feature>
<evidence type="ECO:0000256" key="2">
    <source>
        <dbReference type="ARBA" id="ARBA00022777"/>
    </source>
</evidence>
<dbReference type="GO" id="GO:0000155">
    <property type="term" value="F:phosphorelay sensor kinase activity"/>
    <property type="evidence" value="ECO:0007669"/>
    <property type="project" value="InterPro"/>
</dbReference>
<dbReference type="PANTHER" id="PTHR24421:SF63">
    <property type="entry name" value="SENSOR HISTIDINE KINASE DESK"/>
    <property type="match status" value="1"/>
</dbReference>
<dbReference type="InterPro" id="IPR050482">
    <property type="entry name" value="Sensor_HK_TwoCompSys"/>
</dbReference>
<dbReference type="SUPFAM" id="SSF55874">
    <property type="entry name" value="ATPase domain of HSP90 chaperone/DNA topoisomerase II/histidine kinase"/>
    <property type="match status" value="1"/>
</dbReference>
<keyword evidence="5" id="KW-0472">Membrane</keyword>
<dbReference type="EMBL" id="JAGIQL010000239">
    <property type="protein sequence ID" value="MBP0461835.1"/>
    <property type="molecule type" value="Genomic_DNA"/>
</dbReference>
<accession>A0A940MF55</accession>
<reference evidence="7" key="1">
    <citation type="submission" date="2021-03" db="EMBL/GenBank/DDBJ databases">
        <title>Whole genome sequence of Streptomyces bomunensis MMS17-BM035.</title>
        <authorList>
            <person name="Lee J.H."/>
        </authorList>
    </citation>
    <scope>NUCLEOTIDE SEQUENCE</scope>
    <source>
        <strain evidence="7">MMS17-BM035</strain>
    </source>
</reference>
<evidence type="ECO:0000256" key="4">
    <source>
        <dbReference type="SAM" id="MobiDB-lite"/>
    </source>
</evidence>
<dbReference type="GO" id="GO:0016020">
    <property type="term" value="C:membrane"/>
    <property type="evidence" value="ECO:0007669"/>
    <property type="project" value="InterPro"/>
</dbReference>
<feature type="transmembrane region" description="Helical" evidence="5">
    <location>
        <begin position="164"/>
        <end position="182"/>
    </location>
</feature>
<evidence type="ECO:0000256" key="3">
    <source>
        <dbReference type="ARBA" id="ARBA00023012"/>
    </source>
</evidence>
<feature type="transmembrane region" description="Helical" evidence="5">
    <location>
        <begin position="98"/>
        <end position="116"/>
    </location>
</feature>
<dbReference type="RefSeq" id="WP_209345488.1">
    <property type="nucleotide sequence ID" value="NZ_JAGIQL010000239.1"/>
</dbReference>
<sequence length="405" mass="42153">GAVAGAGRACTAGAHAPSRETDPVAAARPRTSLAPRTAATITTCVLAGYTVVDAAYLANGGLLGRPLLGALALLAAIAALQFCRVHPAVARRLPGGRWWWFGAQAVLTYAPFLLFGEKWLGVPGFLVGSVLMLRASPSAWPLAGALVAGNAGVLFAVGTDVTDVAELSISAITCGLVVFGLARMKDLVAELYRSRAEQTRLLVVRERLRFARDLHDLMGLSLSTITLKCELTYRLVPTDPERARTELGEILATAGQALADIRAVTKGEHRRSLSAEVESALAVLGTTGVETTVGLECGPLPDAVETALATVLREGLTNLLRHSKAEHCAITGHRCDDTVVLALANDGVGETPAPYDPDGGSGLNNLSARLRDVGGALTAGACGDGWYELRVEVDLDAARAARPAG</sequence>
<feature type="domain" description="Signal transduction histidine kinase subgroup 3 dimerisation and phosphoacceptor" evidence="6">
    <location>
        <begin position="206"/>
        <end position="266"/>
    </location>
</feature>
<dbReference type="AlphaFoldDB" id="A0A940MF55"/>
<dbReference type="GO" id="GO:0046983">
    <property type="term" value="F:protein dimerization activity"/>
    <property type="evidence" value="ECO:0007669"/>
    <property type="project" value="InterPro"/>
</dbReference>
<feature type="non-terminal residue" evidence="7">
    <location>
        <position position="1"/>
    </location>
</feature>
<comment type="caution">
    <text evidence="7">The sequence shown here is derived from an EMBL/GenBank/DDBJ whole genome shotgun (WGS) entry which is preliminary data.</text>
</comment>
<feature type="transmembrane region" description="Helical" evidence="5">
    <location>
        <begin position="38"/>
        <end position="58"/>
    </location>
</feature>
<feature type="transmembrane region" description="Helical" evidence="5">
    <location>
        <begin position="139"/>
        <end position="157"/>
    </location>
</feature>
<proteinExistence type="predicted"/>
<keyword evidence="5" id="KW-0812">Transmembrane</keyword>